<dbReference type="InterPro" id="IPR033469">
    <property type="entry name" value="CYTH-like_dom_sf"/>
</dbReference>
<dbReference type="GO" id="GO:0005525">
    <property type="term" value="F:GTP binding"/>
    <property type="evidence" value="ECO:0007669"/>
    <property type="project" value="TreeGrafter"/>
</dbReference>
<dbReference type="InterPro" id="IPR023577">
    <property type="entry name" value="CYTH_domain"/>
</dbReference>
<dbReference type="PANTHER" id="PTHR34932:SF1">
    <property type="entry name" value="TRPL TRANSLOCATION DEFECT PROTEIN 14"/>
    <property type="match status" value="1"/>
</dbReference>
<dbReference type="Gene3D" id="3.40.50.300">
    <property type="entry name" value="P-loop containing nucleotide triphosphate hydrolases"/>
    <property type="match status" value="1"/>
</dbReference>
<evidence type="ECO:0000313" key="3">
    <source>
        <dbReference type="Proteomes" id="UP000177486"/>
    </source>
</evidence>
<evidence type="ECO:0000313" key="2">
    <source>
        <dbReference type="EMBL" id="OGZ29464.1"/>
    </source>
</evidence>
<dbReference type="GO" id="GO:0035091">
    <property type="term" value="F:phosphatidylinositol binding"/>
    <property type="evidence" value="ECO:0007669"/>
    <property type="project" value="TreeGrafter"/>
</dbReference>
<dbReference type="InterPro" id="IPR038727">
    <property type="entry name" value="NadR/Ttd14_AAA_dom"/>
</dbReference>
<dbReference type="InterPro" id="IPR027417">
    <property type="entry name" value="P-loop_NTPase"/>
</dbReference>
<organism evidence="2 3">
    <name type="scientific">Candidatus Niyogibacteria bacterium RIFCSPLOWO2_01_FULL_45_48</name>
    <dbReference type="NCBI Taxonomy" id="1801724"/>
    <lineage>
        <taxon>Bacteria</taxon>
        <taxon>Candidatus Niyogiibacteriota</taxon>
    </lineage>
</organism>
<dbReference type="SUPFAM" id="SSF55154">
    <property type="entry name" value="CYTH-like phosphatases"/>
    <property type="match status" value="1"/>
</dbReference>
<dbReference type="Pfam" id="PF13521">
    <property type="entry name" value="AAA_28"/>
    <property type="match status" value="1"/>
</dbReference>
<dbReference type="Gene3D" id="2.40.320.10">
    <property type="entry name" value="Hypothetical Protein Pfu-838710-001"/>
    <property type="match status" value="1"/>
</dbReference>
<gene>
    <name evidence="2" type="ORF">A2931_01635</name>
</gene>
<dbReference type="PROSITE" id="PS51707">
    <property type="entry name" value="CYTH"/>
    <property type="match status" value="1"/>
</dbReference>
<reference evidence="2 3" key="1">
    <citation type="journal article" date="2016" name="Nat. Commun.">
        <title>Thousands of microbial genomes shed light on interconnected biogeochemical processes in an aquifer system.</title>
        <authorList>
            <person name="Anantharaman K."/>
            <person name="Brown C.T."/>
            <person name="Hug L.A."/>
            <person name="Sharon I."/>
            <person name="Castelle C.J."/>
            <person name="Probst A.J."/>
            <person name="Thomas B.C."/>
            <person name="Singh A."/>
            <person name="Wilkins M.J."/>
            <person name="Karaoz U."/>
            <person name="Brodie E.L."/>
            <person name="Williams K.H."/>
            <person name="Hubbard S.S."/>
            <person name="Banfield J.F."/>
        </authorList>
    </citation>
    <scope>NUCLEOTIDE SEQUENCE [LARGE SCALE GENOMIC DNA]</scope>
</reference>
<feature type="domain" description="CYTH" evidence="1">
    <location>
        <begin position="227"/>
        <end position="394"/>
    </location>
</feature>
<comment type="caution">
    <text evidence="2">The sequence shown here is derived from an EMBL/GenBank/DDBJ whole genome shotgun (WGS) entry which is preliminary data.</text>
</comment>
<proteinExistence type="predicted"/>
<dbReference type="GO" id="GO:0070300">
    <property type="term" value="F:phosphatidic acid binding"/>
    <property type="evidence" value="ECO:0007669"/>
    <property type="project" value="TreeGrafter"/>
</dbReference>
<sequence>MILCYCYSRFSRGGHQLKNEVKEIIITGGPCSGKTKGIDFVKKKLEEMGWRVFAAREKATDVILGGVRDLQELAKKDPQKYLELQKSILQWQLDDAKNIRNLADIFKDEPRVILYDRGPQDNKAYVPEGVFDGFLKELGLSARETCFDFDAVIYMVTAADGAERYYNLANTARSEKDLQDVRDLDARTLAAYIGHPHLYIIDNSTDWNGKLERLFKAVLRVLGIPEPLEIERKFLVEGFCDEIIPAPFGIEMIDQIYVDIPDKGFGGLSGKSRIREVARNGCPDFYYLAQKSGGASLVRGEREFDIRGQDFDFLMRYARSNRMPIVKIRYYFVYKYQYFSLDFFVDPSWARGLYLLEIELLDENDKVELPHFLNIVKEVTGDPEYTNSAIAKKR</sequence>
<dbReference type="Proteomes" id="UP000177486">
    <property type="component" value="Unassembled WGS sequence"/>
</dbReference>
<evidence type="ECO:0000259" key="1">
    <source>
        <dbReference type="PROSITE" id="PS51707"/>
    </source>
</evidence>
<name>A0A1G2EUI2_9BACT</name>
<accession>A0A1G2EUI2</accession>
<dbReference type="InterPro" id="IPR053227">
    <property type="entry name" value="TRPL-trafficking_regulator"/>
</dbReference>
<protein>
    <recommendedName>
        <fullName evidence="1">CYTH domain-containing protein</fullName>
    </recommendedName>
</protein>
<dbReference type="AlphaFoldDB" id="A0A1G2EUI2"/>
<dbReference type="SUPFAM" id="SSF52540">
    <property type="entry name" value="P-loop containing nucleoside triphosphate hydrolases"/>
    <property type="match status" value="1"/>
</dbReference>
<dbReference type="EMBL" id="MHMQ01000036">
    <property type="protein sequence ID" value="OGZ29464.1"/>
    <property type="molecule type" value="Genomic_DNA"/>
</dbReference>
<dbReference type="PANTHER" id="PTHR34932">
    <property type="entry name" value="TRPL TRANSLOCATION DEFECT PROTEIN 14"/>
    <property type="match status" value="1"/>
</dbReference>